<accession>A0A037ZC86</accession>
<gene>
    <name evidence="1" type="ORF">ACMU_04220</name>
</gene>
<dbReference type="Proteomes" id="UP000026249">
    <property type="component" value="Unassembled WGS sequence"/>
</dbReference>
<dbReference type="RefSeq" id="WP_035262706.1">
    <property type="nucleotide sequence ID" value="NZ_JFKE01000011.1"/>
</dbReference>
<dbReference type="AlphaFoldDB" id="A0A037ZC86"/>
<evidence type="ECO:0000313" key="1">
    <source>
        <dbReference type="EMBL" id="KAJ54109.1"/>
    </source>
</evidence>
<organism evidence="1 2">
    <name type="scientific">Actibacterium mucosum KCTC 23349</name>
    <dbReference type="NCBI Taxonomy" id="1454373"/>
    <lineage>
        <taxon>Bacteria</taxon>
        <taxon>Pseudomonadati</taxon>
        <taxon>Pseudomonadota</taxon>
        <taxon>Alphaproteobacteria</taxon>
        <taxon>Rhodobacterales</taxon>
        <taxon>Roseobacteraceae</taxon>
        <taxon>Actibacterium</taxon>
    </lineage>
</organism>
<name>A0A037ZC86_9RHOB</name>
<comment type="caution">
    <text evidence="1">The sequence shown here is derived from an EMBL/GenBank/DDBJ whole genome shotgun (WGS) entry which is preliminary data.</text>
</comment>
<proteinExistence type="predicted"/>
<dbReference type="EMBL" id="JFKE01000011">
    <property type="protein sequence ID" value="KAJ54109.1"/>
    <property type="molecule type" value="Genomic_DNA"/>
</dbReference>
<sequence>MTPDQIVDFFTRPDGSYAFARWGRPIAPVVFGVADATLEVLKGALEAVAALSGHKLAETDPELGANLMFFFFEDWDELVEVPNLEQLVPDLAGKVAELKGAGANQYRFFRFDDDGAIQAAFVFLRMDAALSAMAAEDVALAQVVQVMLLWGPGAFAGVSPLAHTPEGAVILRPEVAAVLRAAYDPVMPVAAKDASHALRLAARMGAVE</sequence>
<evidence type="ECO:0000313" key="2">
    <source>
        <dbReference type="Proteomes" id="UP000026249"/>
    </source>
</evidence>
<keyword evidence="2" id="KW-1185">Reference proteome</keyword>
<reference evidence="1 2" key="1">
    <citation type="submission" date="2014-03" db="EMBL/GenBank/DDBJ databases">
        <title>Draft Genome Sequence of Actibacterium mucosum KCTC 23349, a Marine Alphaproteobacterium with Complex Ionic Requirements Isolated from Mediterranean Seawater at Malvarrosa Beach, Valencia, Spain.</title>
        <authorList>
            <person name="Arahal D.R."/>
            <person name="Shao Z."/>
            <person name="Lai Q."/>
            <person name="Pujalte M.J."/>
        </authorList>
    </citation>
    <scope>NUCLEOTIDE SEQUENCE [LARGE SCALE GENOMIC DNA]</scope>
    <source>
        <strain evidence="1 2">KCTC 23349</strain>
    </source>
</reference>
<dbReference type="STRING" id="1454373.ACMU_04220"/>
<dbReference type="OrthoDB" id="7827308at2"/>
<protein>
    <submittedName>
        <fullName evidence="1">Uncharacterized protein</fullName>
    </submittedName>
</protein>